<dbReference type="PANTHER" id="PTHR34057">
    <property type="entry name" value="ELONGATION FACTOR"/>
    <property type="match status" value="1"/>
</dbReference>
<organism evidence="2 3">
    <name type="scientific">Phoenix dactylifera</name>
    <name type="common">Date palm</name>
    <dbReference type="NCBI Taxonomy" id="42345"/>
    <lineage>
        <taxon>Eukaryota</taxon>
        <taxon>Viridiplantae</taxon>
        <taxon>Streptophyta</taxon>
        <taxon>Embryophyta</taxon>
        <taxon>Tracheophyta</taxon>
        <taxon>Spermatophyta</taxon>
        <taxon>Magnoliopsida</taxon>
        <taxon>Liliopsida</taxon>
        <taxon>Arecaceae</taxon>
        <taxon>Coryphoideae</taxon>
        <taxon>Phoeniceae</taxon>
        <taxon>Phoenix</taxon>
    </lineage>
</organism>
<evidence type="ECO:0000256" key="1">
    <source>
        <dbReference type="SAM" id="MobiDB-lite"/>
    </source>
</evidence>
<feature type="region of interest" description="Disordered" evidence="1">
    <location>
        <begin position="85"/>
        <end position="111"/>
    </location>
</feature>
<feature type="compositionally biased region" description="Basic and acidic residues" evidence="1">
    <location>
        <begin position="13"/>
        <end position="33"/>
    </location>
</feature>
<accession>A0A8B9AS10</accession>
<dbReference type="InterPro" id="IPR038745">
    <property type="entry name" value="AT4G37440-like"/>
</dbReference>
<feature type="region of interest" description="Disordered" evidence="1">
    <location>
        <begin position="430"/>
        <end position="525"/>
    </location>
</feature>
<feature type="compositionally biased region" description="Basic and acidic residues" evidence="1">
    <location>
        <begin position="244"/>
        <end position="265"/>
    </location>
</feature>
<dbReference type="Proteomes" id="UP000228380">
    <property type="component" value="Chromosome 10"/>
</dbReference>
<feature type="compositionally biased region" description="Basic and acidic residues" evidence="1">
    <location>
        <begin position="430"/>
        <end position="447"/>
    </location>
</feature>
<dbReference type="RefSeq" id="XP_008781954.2">
    <property type="nucleotide sequence ID" value="XM_008783732.4"/>
</dbReference>
<feature type="region of interest" description="Disordered" evidence="1">
    <location>
        <begin position="241"/>
        <end position="265"/>
    </location>
</feature>
<proteinExistence type="predicted"/>
<dbReference type="KEGG" id="pda:103701601"/>
<reference evidence="2" key="1">
    <citation type="journal article" date="2019" name="Nat. Commun.">
        <title>Genome-wide association mapping of date palm fruit traits.</title>
        <authorList>
            <person name="Hazzouri K.M."/>
            <person name="Gros-Balthazard M."/>
            <person name="Flowers J.M."/>
            <person name="Copetti D."/>
            <person name="Lemansour A."/>
            <person name="Lebrun M."/>
            <person name="Masmoudi K."/>
            <person name="Ferrand S."/>
            <person name="Dhar M.I."/>
            <person name="Fresquez Z.A."/>
            <person name="Rosas U."/>
            <person name="Zhang J."/>
            <person name="Talag J."/>
            <person name="Lee S."/>
            <person name="Kudrna D."/>
            <person name="Powell R.F."/>
            <person name="Leitch I.J."/>
            <person name="Krueger R.R."/>
            <person name="Wing R.A."/>
            <person name="Amiri K.M.A."/>
            <person name="Purugganan M.D."/>
        </authorList>
    </citation>
    <scope>NUCLEOTIDE SEQUENCE [LARGE SCALE GENOMIC DNA]</scope>
    <source>
        <strain evidence="2">cv. Khalas</strain>
    </source>
</reference>
<name>A0A8B9AS10_PHODC</name>
<sequence>MVPAQELADVDEERMPDTIVKSESEEVSREKMMTSDAACSVSANNCEDNGFYAESSCDPQYVDDNMDQDIDILDCNDVVAIDKVKDEDPDAPESSSSFGDTSSGSDHESKLNQSDVEMDSGFGVMNDNPAVFDGFHKVFKKKKVTAHWRKFISPLMWRCQWLELRIKELRLQALKYDKELGAYKNEKELQSKMVELDGCVSRSVPLTGRSPPKQVMKRRKRKRNEDIADISSYMSNHHIFSYNENKKTETDGRSVDDDYGDRADENVRGAEDNEWLLGTKGHDSLLEQILLNIEAVQSRVLKLKTSLNKVMCRNAMGISSSPGNLFSSGLPPSYAQSHIGSPENNGDGLPVGAIGTPPHLVTEYEMGDMVMPESAVSSYGDAADVDIIESTMGLLSAVDGPLDQHQIRDLCKDSADDVLIDNQAAEEEFQKFEKVSHPRERPQELVKEAGSPSEEESIAPKVSTPEPGPEIENVELSQQTVLKPCCSGKRRGRKPKRKQRGGSVAALSNLRSERLRRHRILGRKS</sequence>
<protein>
    <submittedName>
        <fullName evidence="3">Uncharacterized protein LOC120112153 isoform X1</fullName>
    </submittedName>
</protein>
<gene>
    <name evidence="3" type="primary">LOC120112153</name>
</gene>
<dbReference type="GeneID" id="120112153"/>
<dbReference type="CDD" id="cd11650">
    <property type="entry name" value="AT4G37440_like"/>
    <property type="match status" value="1"/>
</dbReference>
<dbReference type="AlphaFoldDB" id="A0A8B9AS10"/>
<dbReference type="KEGG" id="pda:120112153"/>
<reference evidence="3" key="2">
    <citation type="submission" date="2025-08" db="UniProtKB">
        <authorList>
            <consortium name="RefSeq"/>
        </authorList>
    </citation>
    <scope>IDENTIFICATION</scope>
    <source>
        <tissue evidence="3">Young leaves</tissue>
    </source>
</reference>
<feature type="compositionally biased region" description="Basic residues" evidence="1">
    <location>
        <begin position="514"/>
        <end position="525"/>
    </location>
</feature>
<feature type="region of interest" description="Disordered" evidence="1">
    <location>
        <begin position="1"/>
        <end position="35"/>
    </location>
</feature>
<dbReference type="PANTHER" id="PTHR34057:SF1">
    <property type="entry name" value="ELONGATION FACTOR"/>
    <property type="match status" value="1"/>
</dbReference>
<evidence type="ECO:0000313" key="3">
    <source>
        <dbReference type="RefSeq" id="XP_038986758.1"/>
    </source>
</evidence>
<keyword evidence="2" id="KW-1185">Reference proteome</keyword>
<feature type="compositionally biased region" description="Basic residues" evidence="1">
    <location>
        <begin position="488"/>
        <end position="500"/>
    </location>
</feature>
<feature type="compositionally biased region" description="Low complexity" evidence="1">
    <location>
        <begin position="94"/>
        <end position="104"/>
    </location>
</feature>
<dbReference type="OrthoDB" id="21648at2759"/>
<evidence type="ECO:0000313" key="2">
    <source>
        <dbReference type="Proteomes" id="UP000228380"/>
    </source>
</evidence>
<dbReference type="RefSeq" id="XP_038986758.1">
    <property type="nucleotide sequence ID" value="XM_039130830.1"/>
</dbReference>